<name>A0A8I0MYE7_9GAMM</name>
<gene>
    <name evidence="1" type="ORF">PPEP_a4449</name>
</gene>
<dbReference type="AlphaFoldDB" id="A0A8I0MYE7"/>
<accession>A0A8I0MYE7</accession>
<protein>
    <submittedName>
        <fullName evidence="1">Uncharacterized protein</fullName>
    </submittedName>
</protein>
<evidence type="ECO:0000313" key="2">
    <source>
        <dbReference type="Proteomes" id="UP000660708"/>
    </source>
</evidence>
<dbReference type="Proteomes" id="UP000660708">
    <property type="component" value="Unassembled WGS sequence"/>
</dbReference>
<organism evidence="1 2">
    <name type="scientific">Pseudoalteromonas peptidolytica F12-50-A1</name>
    <dbReference type="NCBI Taxonomy" id="1315280"/>
    <lineage>
        <taxon>Bacteria</taxon>
        <taxon>Pseudomonadati</taxon>
        <taxon>Pseudomonadota</taxon>
        <taxon>Gammaproteobacteria</taxon>
        <taxon>Alteromonadales</taxon>
        <taxon>Pseudoalteromonadaceae</taxon>
        <taxon>Pseudoalteromonas</taxon>
    </lineage>
</organism>
<proteinExistence type="predicted"/>
<dbReference type="EMBL" id="AQHF01000027">
    <property type="protein sequence ID" value="MBE0347783.1"/>
    <property type="molecule type" value="Genomic_DNA"/>
</dbReference>
<reference evidence="1 2" key="1">
    <citation type="submission" date="2015-06" db="EMBL/GenBank/DDBJ databases">
        <title>Genome sequence of Pseudoalteromonas peptidolytica.</title>
        <authorList>
            <person name="Xie B.-B."/>
            <person name="Rong J.-C."/>
            <person name="Qin Q.-L."/>
            <person name="Zhang Y.-Z."/>
        </authorList>
    </citation>
    <scope>NUCLEOTIDE SEQUENCE [LARGE SCALE GENOMIC DNA]</scope>
    <source>
        <strain evidence="1 2">F12-50-A1</strain>
    </source>
</reference>
<comment type="caution">
    <text evidence="1">The sequence shown here is derived from an EMBL/GenBank/DDBJ whole genome shotgun (WGS) entry which is preliminary data.</text>
</comment>
<dbReference type="RefSeq" id="WP_147390077.1">
    <property type="nucleotide sequence ID" value="NZ_AQHF01000027.1"/>
</dbReference>
<evidence type="ECO:0000313" key="1">
    <source>
        <dbReference type="EMBL" id="MBE0347783.1"/>
    </source>
</evidence>
<keyword evidence="2" id="KW-1185">Reference proteome</keyword>
<sequence length="151" mass="16717">MTNFLFVPALLLVSLSLLTLIKQDKKLVAIRFLGLGKLSYIVNHPLYKFPVLSASISTLVLSAYAADFAASSAVKEVKSLQQGNVDVYLSYPIDWFGQSVMTIPSAVILLSTSRYTFIYHPETKKAVAIPDVNLGSIVKMTRLEHSHEKSR</sequence>